<protein>
    <recommendedName>
        <fullName evidence="3">DUF6594 domain-containing protein</fullName>
    </recommendedName>
</protein>
<dbReference type="EMBL" id="JBFTWV010000007">
    <property type="protein sequence ID" value="KAL2799480.1"/>
    <property type="molecule type" value="Genomic_DNA"/>
</dbReference>
<evidence type="ECO:0000256" key="1">
    <source>
        <dbReference type="SAM" id="MobiDB-lite"/>
    </source>
</evidence>
<keyword evidence="5" id="KW-1185">Reference proteome</keyword>
<feature type="transmembrane region" description="Helical" evidence="2">
    <location>
        <begin position="186"/>
        <end position="204"/>
    </location>
</feature>
<gene>
    <name evidence="4" type="ORF">BJX66DRAFT_332967</name>
</gene>
<dbReference type="PANTHER" id="PTHR34502">
    <property type="entry name" value="DUF6594 DOMAIN-CONTAINING PROTEIN-RELATED"/>
    <property type="match status" value="1"/>
</dbReference>
<evidence type="ECO:0000313" key="4">
    <source>
        <dbReference type="EMBL" id="KAL2799480.1"/>
    </source>
</evidence>
<organism evidence="4 5">
    <name type="scientific">Aspergillus keveii</name>
    <dbReference type="NCBI Taxonomy" id="714993"/>
    <lineage>
        <taxon>Eukaryota</taxon>
        <taxon>Fungi</taxon>
        <taxon>Dikarya</taxon>
        <taxon>Ascomycota</taxon>
        <taxon>Pezizomycotina</taxon>
        <taxon>Eurotiomycetes</taxon>
        <taxon>Eurotiomycetidae</taxon>
        <taxon>Eurotiales</taxon>
        <taxon>Aspergillaceae</taxon>
        <taxon>Aspergillus</taxon>
        <taxon>Aspergillus subgen. Nidulantes</taxon>
    </lineage>
</organism>
<dbReference type="InterPro" id="IPR046529">
    <property type="entry name" value="DUF6594"/>
</dbReference>
<keyword evidence="2" id="KW-0812">Transmembrane</keyword>
<reference evidence="4 5" key="1">
    <citation type="submission" date="2024-07" db="EMBL/GenBank/DDBJ databases">
        <title>Section-level genome sequencing and comparative genomics of Aspergillus sections Usti and Cavernicolus.</title>
        <authorList>
            <consortium name="Lawrence Berkeley National Laboratory"/>
            <person name="Nybo J.L."/>
            <person name="Vesth T.C."/>
            <person name="Theobald S."/>
            <person name="Frisvad J.C."/>
            <person name="Larsen T.O."/>
            <person name="Kjaerboelling I."/>
            <person name="Rothschild-Mancinelli K."/>
            <person name="Lyhne E.K."/>
            <person name="Kogle M.E."/>
            <person name="Barry K."/>
            <person name="Clum A."/>
            <person name="Na H."/>
            <person name="Ledsgaard L."/>
            <person name="Lin J."/>
            <person name="Lipzen A."/>
            <person name="Kuo A."/>
            <person name="Riley R."/>
            <person name="Mondo S."/>
            <person name="Labutti K."/>
            <person name="Haridas S."/>
            <person name="Pangalinan J."/>
            <person name="Salamov A.A."/>
            <person name="Simmons B.A."/>
            <person name="Magnuson J.K."/>
            <person name="Chen J."/>
            <person name="Drula E."/>
            <person name="Henrissat B."/>
            <person name="Wiebenga A."/>
            <person name="Lubbers R.J."/>
            <person name="Gomes A.C."/>
            <person name="Makela M.R."/>
            <person name="Stajich J."/>
            <person name="Grigoriev I.V."/>
            <person name="Mortensen U.H."/>
            <person name="De Vries R.P."/>
            <person name="Baker S.E."/>
            <person name="Andersen M.R."/>
        </authorList>
    </citation>
    <scope>NUCLEOTIDE SEQUENCE [LARGE SCALE GENOMIC DNA]</scope>
    <source>
        <strain evidence="4 5">CBS 209.92</strain>
    </source>
</reference>
<proteinExistence type="predicted"/>
<accession>A0ABR4GK85</accession>
<feature type="region of interest" description="Disordered" evidence="1">
    <location>
        <begin position="1"/>
        <end position="22"/>
    </location>
</feature>
<evidence type="ECO:0000256" key="2">
    <source>
        <dbReference type="SAM" id="Phobius"/>
    </source>
</evidence>
<dbReference type="PANTHER" id="PTHR34502:SF5">
    <property type="entry name" value="DUF6594 DOMAIN-CONTAINING PROTEIN"/>
    <property type="match status" value="1"/>
</dbReference>
<keyword evidence="2" id="KW-1133">Transmembrane helix</keyword>
<evidence type="ECO:0000313" key="5">
    <source>
        <dbReference type="Proteomes" id="UP001610563"/>
    </source>
</evidence>
<sequence length="228" mass="24856">MGRMRDILPKGPTTSQIDLESQKTSQVQCKKIESYPPGYPRFAALVGADPAFNVARRFNAFLARNAQILHFNDAPVNIVTSLQRWVGSNGGIARDETEFLDHSDSITLSTPVDCTLKDIESWIRAWLDPALSPSRCADLSDDPNIFIPSDLLTMRLARAVLGLLIIILLMVPVFVCNSVVERAPRLAVIGVSTTAFVAMMSGLTRAKSVELFVAGAAHATVLTVFITQ</sequence>
<feature type="domain" description="DUF6594" evidence="3">
    <location>
        <begin position="62"/>
        <end position="222"/>
    </location>
</feature>
<dbReference type="Proteomes" id="UP001610563">
    <property type="component" value="Unassembled WGS sequence"/>
</dbReference>
<evidence type="ECO:0000259" key="3">
    <source>
        <dbReference type="Pfam" id="PF20237"/>
    </source>
</evidence>
<feature type="compositionally biased region" description="Polar residues" evidence="1">
    <location>
        <begin position="12"/>
        <end position="22"/>
    </location>
</feature>
<name>A0ABR4GK85_9EURO</name>
<keyword evidence="2" id="KW-0472">Membrane</keyword>
<comment type="caution">
    <text evidence="4">The sequence shown here is derived from an EMBL/GenBank/DDBJ whole genome shotgun (WGS) entry which is preliminary data.</text>
</comment>
<feature type="transmembrane region" description="Helical" evidence="2">
    <location>
        <begin position="159"/>
        <end position="180"/>
    </location>
</feature>
<dbReference type="Pfam" id="PF20237">
    <property type="entry name" value="DUF6594"/>
    <property type="match status" value="1"/>
</dbReference>